<evidence type="ECO:0000313" key="1">
    <source>
        <dbReference type="EMBL" id="CAK5121613.1"/>
    </source>
</evidence>
<dbReference type="EMBL" id="CAVMJV010000183">
    <property type="protein sequence ID" value="CAK5121613.1"/>
    <property type="molecule type" value="Genomic_DNA"/>
</dbReference>
<organism evidence="1 2">
    <name type="scientific">Meloidogyne enterolobii</name>
    <name type="common">Root-knot nematode worm</name>
    <name type="synonym">Meloidogyne mayaguensis</name>
    <dbReference type="NCBI Taxonomy" id="390850"/>
    <lineage>
        <taxon>Eukaryota</taxon>
        <taxon>Metazoa</taxon>
        <taxon>Ecdysozoa</taxon>
        <taxon>Nematoda</taxon>
        <taxon>Chromadorea</taxon>
        <taxon>Rhabditida</taxon>
        <taxon>Tylenchina</taxon>
        <taxon>Tylenchomorpha</taxon>
        <taxon>Tylenchoidea</taxon>
        <taxon>Meloidogynidae</taxon>
        <taxon>Meloidogyninae</taxon>
        <taxon>Meloidogyne</taxon>
    </lineage>
</organism>
<name>A0ACB1B4P0_MELEN</name>
<keyword evidence="2" id="KW-1185">Reference proteome</keyword>
<dbReference type="Proteomes" id="UP001497535">
    <property type="component" value="Unassembled WGS sequence"/>
</dbReference>
<gene>
    <name evidence="1" type="ORF">MENTE1834_LOCUS47067</name>
</gene>
<sequence>MGLSTMACPTSKIRTCDLLLVIARCFRLHLHMLYQSCASWRLRHGVHFWQIFGVLSLA</sequence>
<proteinExistence type="predicted"/>
<protein>
    <submittedName>
        <fullName evidence="1">Uncharacterized protein</fullName>
    </submittedName>
</protein>
<accession>A0ACB1B4P0</accession>
<comment type="caution">
    <text evidence="1">The sequence shown here is derived from an EMBL/GenBank/DDBJ whole genome shotgun (WGS) entry which is preliminary data.</text>
</comment>
<evidence type="ECO:0000313" key="2">
    <source>
        <dbReference type="Proteomes" id="UP001497535"/>
    </source>
</evidence>
<reference evidence="1" key="1">
    <citation type="submission" date="2023-11" db="EMBL/GenBank/DDBJ databases">
        <authorList>
            <person name="Poullet M."/>
        </authorList>
    </citation>
    <scope>NUCLEOTIDE SEQUENCE</scope>
    <source>
        <strain evidence="1">E1834</strain>
    </source>
</reference>